<proteinExistence type="inferred from homology"/>
<sequence>MHICFELFSVFFKIGSFTIGGGYAMIPLIQDEVVYRKKWMEVEEFVDMLSIAQSSPGPIAVNTSVFVGYKIAGLRGAISSTLGCILPSFFIILTIGMAFRGMQDNLILKRTMKTLRPLVAALILSSVISIAKNMKMGLRHLWIPLAVVISSMYFHLSPILFILLGGVGGVLYFSGKERIDRAG</sequence>
<evidence type="ECO:0000256" key="1">
    <source>
        <dbReference type="ARBA" id="ARBA00004651"/>
    </source>
</evidence>
<dbReference type="RefSeq" id="WP_379787927.1">
    <property type="nucleotide sequence ID" value="NZ_JBHSHL010000014.1"/>
</dbReference>
<dbReference type="PANTHER" id="PTHR43663:SF2">
    <property type="entry name" value="CHROMATE TRANSPORT PROTEIN-RELATED"/>
    <property type="match status" value="1"/>
</dbReference>
<dbReference type="PANTHER" id="PTHR43663">
    <property type="entry name" value="CHROMATE TRANSPORT PROTEIN-RELATED"/>
    <property type="match status" value="1"/>
</dbReference>
<feature type="transmembrane region" description="Helical" evidence="7">
    <location>
        <begin position="7"/>
        <end position="29"/>
    </location>
</feature>
<keyword evidence="9" id="KW-1185">Reference proteome</keyword>
<dbReference type="EMBL" id="JBHSHL010000014">
    <property type="protein sequence ID" value="MFC4804421.1"/>
    <property type="molecule type" value="Genomic_DNA"/>
</dbReference>
<comment type="similarity">
    <text evidence="2">Belongs to the chromate ion transporter (CHR) (TC 2.A.51) family.</text>
</comment>
<comment type="caution">
    <text evidence="8">The sequence shown here is derived from an EMBL/GenBank/DDBJ whole genome shotgun (WGS) entry which is preliminary data.</text>
</comment>
<keyword evidence="3" id="KW-1003">Cell membrane</keyword>
<name>A0ABV9QL77_9FIRM</name>
<evidence type="ECO:0000256" key="2">
    <source>
        <dbReference type="ARBA" id="ARBA00005262"/>
    </source>
</evidence>
<evidence type="ECO:0000313" key="9">
    <source>
        <dbReference type="Proteomes" id="UP001595916"/>
    </source>
</evidence>
<organism evidence="8 9">
    <name type="scientific">Filifactor villosus</name>
    <dbReference type="NCBI Taxonomy" id="29374"/>
    <lineage>
        <taxon>Bacteria</taxon>
        <taxon>Bacillati</taxon>
        <taxon>Bacillota</taxon>
        <taxon>Clostridia</taxon>
        <taxon>Peptostreptococcales</taxon>
        <taxon>Filifactoraceae</taxon>
        <taxon>Filifactor</taxon>
    </lineage>
</organism>
<keyword evidence="4 7" id="KW-0812">Transmembrane</keyword>
<feature type="transmembrane region" description="Helical" evidence="7">
    <location>
        <begin position="114"/>
        <end position="132"/>
    </location>
</feature>
<dbReference type="InterPro" id="IPR052518">
    <property type="entry name" value="CHR_Transporter"/>
</dbReference>
<evidence type="ECO:0000256" key="5">
    <source>
        <dbReference type="ARBA" id="ARBA00022989"/>
    </source>
</evidence>
<dbReference type="Pfam" id="PF02417">
    <property type="entry name" value="Chromate_transp"/>
    <property type="match status" value="1"/>
</dbReference>
<dbReference type="Proteomes" id="UP001595916">
    <property type="component" value="Unassembled WGS sequence"/>
</dbReference>
<evidence type="ECO:0000256" key="3">
    <source>
        <dbReference type="ARBA" id="ARBA00022475"/>
    </source>
</evidence>
<comment type="subcellular location">
    <subcellularLocation>
        <location evidence="1">Cell membrane</location>
        <topology evidence="1">Multi-pass membrane protein</topology>
    </subcellularLocation>
</comment>
<accession>A0ABV9QL77</accession>
<evidence type="ECO:0000256" key="4">
    <source>
        <dbReference type="ARBA" id="ARBA00022692"/>
    </source>
</evidence>
<keyword evidence="6 7" id="KW-0472">Membrane</keyword>
<keyword evidence="5 7" id="KW-1133">Transmembrane helix</keyword>
<evidence type="ECO:0000313" key="8">
    <source>
        <dbReference type="EMBL" id="MFC4804421.1"/>
    </source>
</evidence>
<reference evidence="9" key="1">
    <citation type="journal article" date="2019" name="Int. J. Syst. Evol. Microbiol.">
        <title>The Global Catalogue of Microorganisms (GCM) 10K type strain sequencing project: providing services to taxonomists for standard genome sequencing and annotation.</title>
        <authorList>
            <consortium name="The Broad Institute Genomics Platform"/>
            <consortium name="The Broad Institute Genome Sequencing Center for Infectious Disease"/>
            <person name="Wu L."/>
            <person name="Ma J."/>
        </authorList>
    </citation>
    <scope>NUCLEOTIDE SEQUENCE [LARGE SCALE GENOMIC DNA]</scope>
    <source>
        <strain evidence="9">CCUG 46385</strain>
    </source>
</reference>
<feature type="transmembrane region" description="Helical" evidence="7">
    <location>
        <begin position="77"/>
        <end position="102"/>
    </location>
</feature>
<evidence type="ECO:0000256" key="7">
    <source>
        <dbReference type="SAM" id="Phobius"/>
    </source>
</evidence>
<protein>
    <submittedName>
        <fullName evidence="8">Chromate transporter</fullName>
    </submittedName>
</protein>
<dbReference type="InterPro" id="IPR003370">
    <property type="entry name" value="Chromate_transpt"/>
</dbReference>
<gene>
    <name evidence="8" type="ORF">ACFO4R_04930</name>
</gene>
<evidence type="ECO:0000256" key="6">
    <source>
        <dbReference type="ARBA" id="ARBA00023136"/>
    </source>
</evidence>
<feature type="transmembrane region" description="Helical" evidence="7">
    <location>
        <begin position="152"/>
        <end position="173"/>
    </location>
</feature>